<gene>
    <name evidence="1" type="ORF">L6164_028853</name>
</gene>
<dbReference type="Proteomes" id="UP000828941">
    <property type="component" value="Chromosome 12"/>
</dbReference>
<reference evidence="1 2" key="1">
    <citation type="journal article" date="2022" name="DNA Res.">
        <title>Chromosomal-level genome assembly of the orchid tree Bauhinia variegata (Leguminosae; Cercidoideae) supports the allotetraploid origin hypothesis of Bauhinia.</title>
        <authorList>
            <person name="Zhong Y."/>
            <person name="Chen Y."/>
            <person name="Zheng D."/>
            <person name="Pang J."/>
            <person name="Liu Y."/>
            <person name="Luo S."/>
            <person name="Meng S."/>
            <person name="Qian L."/>
            <person name="Wei D."/>
            <person name="Dai S."/>
            <person name="Zhou R."/>
        </authorList>
    </citation>
    <scope>NUCLEOTIDE SEQUENCE [LARGE SCALE GENOMIC DNA]</scope>
    <source>
        <strain evidence="1">BV-YZ2020</strain>
    </source>
</reference>
<keyword evidence="2" id="KW-1185">Reference proteome</keyword>
<evidence type="ECO:0000313" key="2">
    <source>
        <dbReference type="Proteomes" id="UP000828941"/>
    </source>
</evidence>
<sequence length="370" mass="42407">MAQNFSSSALRVYILVVFEFDVPIDDLQIVSVLRDLCQTTHPRFSSMMFRDKDGGKRWSKVEVQLKEHIFIPKFPEGLSLNSYDKYFGKYLSRIAMEQSPLNKPSWEVHIIKYPTSNASGGSIVLRVHHSIADGYSIMCLLLSSLRRADNPSLLPTFPSCKRSKPEFGNKRNSMRLPRFFNSILDFAWNLRNSSEVDDKIPIRSGNEGVEFQPFVLSHITFAITQLTEIKKNLGDEVTINDVITGVIFYGTRLYMQDVDYKSRKGNASACVVLNTRNVGYQLVEDMIKSDAKGAWGNRIVFMPIPMNKIEDGRNPLDYLWGAQKMIKKKRHPLTLSISDQLFKMTRKIKGHEVNNVGTNTESFMRFYFTT</sequence>
<accession>A0ACB9L7F2</accession>
<comment type="caution">
    <text evidence="1">The sequence shown here is derived from an EMBL/GenBank/DDBJ whole genome shotgun (WGS) entry which is preliminary data.</text>
</comment>
<organism evidence="1 2">
    <name type="scientific">Bauhinia variegata</name>
    <name type="common">Purple orchid tree</name>
    <name type="synonym">Phanera variegata</name>
    <dbReference type="NCBI Taxonomy" id="167791"/>
    <lineage>
        <taxon>Eukaryota</taxon>
        <taxon>Viridiplantae</taxon>
        <taxon>Streptophyta</taxon>
        <taxon>Embryophyta</taxon>
        <taxon>Tracheophyta</taxon>
        <taxon>Spermatophyta</taxon>
        <taxon>Magnoliopsida</taxon>
        <taxon>eudicotyledons</taxon>
        <taxon>Gunneridae</taxon>
        <taxon>Pentapetalae</taxon>
        <taxon>rosids</taxon>
        <taxon>fabids</taxon>
        <taxon>Fabales</taxon>
        <taxon>Fabaceae</taxon>
        <taxon>Cercidoideae</taxon>
        <taxon>Cercideae</taxon>
        <taxon>Bauhiniinae</taxon>
        <taxon>Bauhinia</taxon>
    </lineage>
</organism>
<proteinExistence type="predicted"/>
<evidence type="ECO:0000313" key="1">
    <source>
        <dbReference type="EMBL" id="KAI4305490.1"/>
    </source>
</evidence>
<dbReference type="EMBL" id="CM039437">
    <property type="protein sequence ID" value="KAI4305490.1"/>
    <property type="molecule type" value="Genomic_DNA"/>
</dbReference>
<protein>
    <submittedName>
        <fullName evidence="1">Uncharacterized protein</fullName>
    </submittedName>
</protein>
<name>A0ACB9L7F2_BAUVA</name>